<dbReference type="AlphaFoldDB" id="A0A5A7PEB1"/>
<evidence type="ECO:0000313" key="2">
    <source>
        <dbReference type="Proteomes" id="UP000325081"/>
    </source>
</evidence>
<dbReference type="EMBL" id="BKCP01004439">
    <property type="protein sequence ID" value="GER31285.1"/>
    <property type="molecule type" value="Genomic_DNA"/>
</dbReference>
<proteinExistence type="predicted"/>
<organism evidence="1 2">
    <name type="scientific">Striga asiatica</name>
    <name type="common">Asiatic witchweed</name>
    <name type="synonym">Buchnera asiatica</name>
    <dbReference type="NCBI Taxonomy" id="4170"/>
    <lineage>
        <taxon>Eukaryota</taxon>
        <taxon>Viridiplantae</taxon>
        <taxon>Streptophyta</taxon>
        <taxon>Embryophyta</taxon>
        <taxon>Tracheophyta</taxon>
        <taxon>Spermatophyta</taxon>
        <taxon>Magnoliopsida</taxon>
        <taxon>eudicotyledons</taxon>
        <taxon>Gunneridae</taxon>
        <taxon>Pentapetalae</taxon>
        <taxon>asterids</taxon>
        <taxon>lamiids</taxon>
        <taxon>Lamiales</taxon>
        <taxon>Orobanchaceae</taxon>
        <taxon>Buchnereae</taxon>
        <taxon>Striga</taxon>
    </lineage>
</organism>
<gene>
    <name evidence="1" type="ORF">STAS_07276</name>
</gene>
<keyword evidence="2" id="KW-1185">Reference proteome</keyword>
<sequence>MASSINGKTSNFPRLQQGSSCRPMLLKDFLRDENSYQYSNELRLMYSKKGRCKSTASSKSNDEFLLVRSWSRKAAAIRLSAFHKVIKFLRIAKSPPSMDLSRGDSVKSTEDEVKVKVKVKDILRLRSFRDGAEDLTFRGDEDDDEDQHLAENCGLGTNGALLMNNKGDWSMEDCEQQSPVSVLDGSPFQKVPESSMSPFHQALASFGRTKCVLTERIQEFENNTKPKPTHKDGFGAEGTNVVDVKARRLLNNIKEDGLIVSQHTSENMILDFFVHELSISGKIHDPEFHDELMEMAKSWITGEYDDESYLWEVEDKRKAYVKDMENGVYWNKFEQEQEDVSMEIAAEVFDELIDDVLADFLDK</sequence>
<name>A0A5A7PEB1_STRAF</name>
<evidence type="ECO:0000313" key="1">
    <source>
        <dbReference type="EMBL" id="GER31285.1"/>
    </source>
</evidence>
<dbReference type="OrthoDB" id="1669163at2759"/>
<accession>A0A5A7PEB1</accession>
<protein>
    <submittedName>
        <fullName evidence="1">Polyamine oxidase 1</fullName>
    </submittedName>
</protein>
<reference evidence="2" key="1">
    <citation type="journal article" date="2019" name="Curr. Biol.">
        <title>Genome Sequence of Striga asiatica Provides Insight into the Evolution of Plant Parasitism.</title>
        <authorList>
            <person name="Yoshida S."/>
            <person name="Kim S."/>
            <person name="Wafula E.K."/>
            <person name="Tanskanen J."/>
            <person name="Kim Y.M."/>
            <person name="Honaas L."/>
            <person name="Yang Z."/>
            <person name="Spallek T."/>
            <person name="Conn C.E."/>
            <person name="Ichihashi Y."/>
            <person name="Cheong K."/>
            <person name="Cui S."/>
            <person name="Der J.P."/>
            <person name="Gundlach H."/>
            <person name="Jiao Y."/>
            <person name="Hori C."/>
            <person name="Ishida J.K."/>
            <person name="Kasahara H."/>
            <person name="Kiba T."/>
            <person name="Kim M.S."/>
            <person name="Koo N."/>
            <person name="Laohavisit A."/>
            <person name="Lee Y.H."/>
            <person name="Lumba S."/>
            <person name="McCourt P."/>
            <person name="Mortimer J.C."/>
            <person name="Mutuku J.M."/>
            <person name="Nomura T."/>
            <person name="Sasaki-Sekimoto Y."/>
            <person name="Seto Y."/>
            <person name="Wang Y."/>
            <person name="Wakatake T."/>
            <person name="Sakakibara H."/>
            <person name="Demura T."/>
            <person name="Yamaguchi S."/>
            <person name="Yoneyama K."/>
            <person name="Manabe R.I."/>
            <person name="Nelson D.C."/>
            <person name="Schulman A.H."/>
            <person name="Timko M.P."/>
            <person name="dePamphilis C.W."/>
            <person name="Choi D."/>
            <person name="Shirasu K."/>
        </authorList>
    </citation>
    <scope>NUCLEOTIDE SEQUENCE [LARGE SCALE GENOMIC DNA]</scope>
    <source>
        <strain evidence="2">cv. UVA1</strain>
    </source>
</reference>
<comment type="caution">
    <text evidence="1">The sequence shown here is derived from an EMBL/GenBank/DDBJ whole genome shotgun (WGS) entry which is preliminary data.</text>
</comment>
<dbReference type="PANTHER" id="PTHR33623">
    <property type="entry name" value="OS04G0572500 PROTEIN"/>
    <property type="match status" value="1"/>
</dbReference>
<dbReference type="Proteomes" id="UP000325081">
    <property type="component" value="Unassembled WGS sequence"/>
</dbReference>
<dbReference type="PANTHER" id="PTHR33623:SF17">
    <property type="entry name" value="DUF4378 DOMAIN-CONTAINING PROTEIN"/>
    <property type="match status" value="1"/>
</dbReference>